<reference evidence="1" key="2">
    <citation type="journal article" date="2015" name="Fish Shellfish Immunol.">
        <title>Early steps in the European eel (Anguilla anguilla)-Vibrio vulnificus interaction in the gills: Role of the RtxA13 toxin.</title>
        <authorList>
            <person name="Callol A."/>
            <person name="Pajuelo D."/>
            <person name="Ebbesson L."/>
            <person name="Teles M."/>
            <person name="MacKenzie S."/>
            <person name="Amaro C."/>
        </authorList>
    </citation>
    <scope>NUCLEOTIDE SEQUENCE</scope>
</reference>
<dbReference type="AlphaFoldDB" id="A0A0E9RB22"/>
<dbReference type="EMBL" id="GBXM01082882">
    <property type="protein sequence ID" value="JAH25695.1"/>
    <property type="molecule type" value="Transcribed_RNA"/>
</dbReference>
<accession>A0A0E9RB22</accession>
<reference evidence="1" key="1">
    <citation type="submission" date="2014-11" db="EMBL/GenBank/DDBJ databases">
        <authorList>
            <person name="Amaro Gonzalez C."/>
        </authorList>
    </citation>
    <scope>NUCLEOTIDE SEQUENCE</scope>
</reference>
<proteinExistence type="predicted"/>
<organism evidence="1">
    <name type="scientific">Anguilla anguilla</name>
    <name type="common">European freshwater eel</name>
    <name type="synonym">Muraena anguilla</name>
    <dbReference type="NCBI Taxonomy" id="7936"/>
    <lineage>
        <taxon>Eukaryota</taxon>
        <taxon>Metazoa</taxon>
        <taxon>Chordata</taxon>
        <taxon>Craniata</taxon>
        <taxon>Vertebrata</taxon>
        <taxon>Euteleostomi</taxon>
        <taxon>Actinopterygii</taxon>
        <taxon>Neopterygii</taxon>
        <taxon>Teleostei</taxon>
        <taxon>Anguilliformes</taxon>
        <taxon>Anguillidae</taxon>
        <taxon>Anguilla</taxon>
    </lineage>
</organism>
<name>A0A0E9RB22_ANGAN</name>
<evidence type="ECO:0000313" key="1">
    <source>
        <dbReference type="EMBL" id="JAH25695.1"/>
    </source>
</evidence>
<protein>
    <submittedName>
        <fullName evidence="1">Uncharacterized protein</fullName>
    </submittedName>
</protein>
<sequence length="27" mass="3194">MNLLNIIIRKCTFCTSKPCIFVLFVYI</sequence>